<comment type="caution">
    <text evidence="6">The sequence shown here is derived from an EMBL/GenBank/DDBJ whole genome shotgun (WGS) entry which is preliminary data.</text>
</comment>
<keyword evidence="7" id="KW-1185">Reference proteome</keyword>
<dbReference type="InterPro" id="IPR036388">
    <property type="entry name" value="WH-like_DNA-bd_sf"/>
</dbReference>
<dbReference type="PANTHER" id="PTHR43537:SF24">
    <property type="entry name" value="GLUCONATE OPERON TRANSCRIPTIONAL REPRESSOR"/>
    <property type="match status" value="1"/>
</dbReference>
<dbReference type="Pfam" id="PF00392">
    <property type="entry name" value="GntR"/>
    <property type="match status" value="1"/>
</dbReference>
<keyword evidence="2" id="KW-0238">DNA-binding</keyword>
<keyword evidence="1" id="KW-0805">Transcription regulation</keyword>
<feature type="region of interest" description="Disordered" evidence="4">
    <location>
        <begin position="24"/>
        <end position="102"/>
    </location>
</feature>
<proteinExistence type="predicted"/>
<evidence type="ECO:0000256" key="2">
    <source>
        <dbReference type="ARBA" id="ARBA00023125"/>
    </source>
</evidence>
<dbReference type="EMBL" id="JBHTLS010000070">
    <property type="protein sequence ID" value="MFD1104144.1"/>
    <property type="molecule type" value="Genomic_DNA"/>
</dbReference>
<evidence type="ECO:0000256" key="1">
    <source>
        <dbReference type="ARBA" id="ARBA00023015"/>
    </source>
</evidence>
<dbReference type="PANTHER" id="PTHR43537">
    <property type="entry name" value="TRANSCRIPTIONAL REGULATOR, GNTR FAMILY"/>
    <property type="match status" value="1"/>
</dbReference>
<accession>A0ABW3NWP5</accession>
<dbReference type="Gene3D" id="1.10.10.10">
    <property type="entry name" value="Winged helix-like DNA-binding domain superfamily/Winged helix DNA-binding domain"/>
    <property type="match status" value="1"/>
</dbReference>
<gene>
    <name evidence="6" type="ORF">ACFQ24_04460</name>
</gene>
<dbReference type="SUPFAM" id="SSF46785">
    <property type="entry name" value="Winged helix' DNA-binding domain"/>
    <property type="match status" value="1"/>
</dbReference>
<organism evidence="6 7">
    <name type="scientific">Sphingobium olei</name>
    <dbReference type="NCBI Taxonomy" id="420955"/>
    <lineage>
        <taxon>Bacteria</taxon>
        <taxon>Pseudomonadati</taxon>
        <taxon>Pseudomonadota</taxon>
        <taxon>Alphaproteobacteria</taxon>
        <taxon>Sphingomonadales</taxon>
        <taxon>Sphingomonadaceae</taxon>
        <taxon>Sphingobium</taxon>
    </lineage>
</organism>
<feature type="compositionally biased region" description="Basic and acidic residues" evidence="4">
    <location>
        <begin position="65"/>
        <end position="76"/>
    </location>
</feature>
<reference evidence="7" key="1">
    <citation type="journal article" date="2019" name="Int. J. Syst. Evol. Microbiol.">
        <title>The Global Catalogue of Microorganisms (GCM) 10K type strain sequencing project: providing services to taxonomists for standard genome sequencing and annotation.</title>
        <authorList>
            <consortium name="The Broad Institute Genomics Platform"/>
            <consortium name="The Broad Institute Genome Sequencing Center for Infectious Disease"/>
            <person name="Wu L."/>
            <person name="Ma J."/>
        </authorList>
    </citation>
    <scope>NUCLEOTIDE SEQUENCE [LARGE SCALE GENOMIC DNA]</scope>
    <source>
        <strain evidence="7">CCUG 54329</strain>
    </source>
</reference>
<keyword evidence="3" id="KW-0804">Transcription</keyword>
<evidence type="ECO:0000256" key="4">
    <source>
        <dbReference type="SAM" id="MobiDB-lite"/>
    </source>
</evidence>
<protein>
    <submittedName>
        <fullName evidence="6">GntR family transcriptional regulator</fullName>
    </submittedName>
</protein>
<feature type="domain" description="HTH gntR-type" evidence="5">
    <location>
        <begin position="105"/>
        <end position="164"/>
    </location>
</feature>
<evidence type="ECO:0000259" key="5">
    <source>
        <dbReference type="Pfam" id="PF00392"/>
    </source>
</evidence>
<evidence type="ECO:0000256" key="3">
    <source>
        <dbReference type="ARBA" id="ARBA00023163"/>
    </source>
</evidence>
<dbReference type="Proteomes" id="UP001597203">
    <property type="component" value="Unassembled WGS sequence"/>
</dbReference>
<feature type="compositionally biased region" description="Polar residues" evidence="4">
    <location>
        <begin position="40"/>
        <end position="51"/>
    </location>
</feature>
<dbReference type="InterPro" id="IPR036390">
    <property type="entry name" value="WH_DNA-bd_sf"/>
</dbReference>
<dbReference type="InterPro" id="IPR000524">
    <property type="entry name" value="Tscrpt_reg_HTH_GntR"/>
</dbReference>
<evidence type="ECO:0000313" key="7">
    <source>
        <dbReference type="Proteomes" id="UP001597203"/>
    </source>
</evidence>
<evidence type="ECO:0000313" key="6">
    <source>
        <dbReference type="EMBL" id="MFD1104144.1"/>
    </source>
</evidence>
<name>A0ABW3NWP5_9SPHN</name>
<sequence>MPPSVGAYAAASNRSSSIRVRQLALGDRDRHGRSTKRWQDTLNNHSKSTGSCHAATARSSGKPMHLSDETGRDLPKPSRSAARPSTDTRQHVRRMPPVSSDPVTTLRVYQRLKADIMGGRFPPRTVLVERALAKEYRASVSPFRGGAFRLVGEKLLELHPGGGFQLPDITETALRNLYFWHGQLIRNALQARRRTKNGDAPVEMDGSSELASPEAFATATGQLFSFIASQSPNGEHHDAILAAGERLHAVRLKEPQVISDLAEEYHAVQTLTAAGPASNLMTAIWAYHRRRLRRIADLVTAAGGTVDKVLSN</sequence>